<dbReference type="AlphaFoldDB" id="A0AAP5JXH5"/>
<organism evidence="2 3">
    <name type="scientific">Paenibacillus larvae</name>
    <dbReference type="NCBI Taxonomy" id="1464"/>
    <lineage>
        <taxon>Bacteria</taxon>
        <taxon>Bacillati</taxon>
        <taxon>Bacillota</taxon>
        <taxon>Bacilli</taxon>
        <taxon>Bacillales</taxon>
        <taxon>Paenibacillaceae</taxon>
        <taxon>Paenibacillus</taxon>
    </lineage>
</organism>
<reference evidence="2" key="1">
    <citation type="journal article" date="2023" name="J. Vet. Diagn. Invest.">
        <title>Oxytetracycline-resistant Paenibacillus larvae identified in commercial beekeeping operations in Saskatchewan using pooled honey sampling.</title>
        <authorList>
            <person name="Obshta O."/>
            <person name="Zabrodski M.W."/>
            <person name="Soomro T."/>
            <person name="Wilson G."/>
            <person name="Masood F."/>
            <person name="Thebeau J."/>
            <person name="Silva M.C.B."/>
            <person name="Biganski S."/>
            <person name="Kozii I.V."/>
            <person name="Koziy R.V."/>
            <person name="Raza M.F."/>
            <person name="Jose M.S."/>
            <person name="Simko E."/>
            <person name="Wood S.C."/>
        </authorList>
    </citation>
    <scope>NUCLEOTIDE SEQUENCE</scope>
    <source>
        <strain evidence="2">PL001</strain>
    </source>
</reference>
<comment type="caution">
    <text evidence="2">The sequence shown here is derived from an EMBL/GenBank/DDBJ whole genome shotgun (WGS) entry which is preliminary data.</text>
</comment>
<feature type="transmembrane region" description="Helical" evidence="1">
    <location>
        <begin position="12"/>
        <end position="28"/>
    </location>
</feature>
<accession>A0AAP5JXH5</accession>
<evidence type="ECO:0000256" key="1">
    <source>
        <dbReference type="SAM" id="Phobius"/>
    </source>
</evidence>
<feature type="transmembrane region" description="Helical" evidence="1">
    <location>
        <begin position="34"/>
        <end position="61"/>
    </location>
</feature>
<protein>
    <submittedName>
        <fullName evidence="2">Uncharacterized protein</fullName>
    </submittedName>
</protein>
<name>A0AAP5JXH5_9BACL</name>
<dbReference type="EMBL" id="JARQGV010000004">
    <property type="protein sequence ID" value="MDT2253538.1"/>
    <property type="molecule type" value="Genomic_DNA"/>
</dbReference>
<sequence length="68" mass="7628">MRGKQVVNQISLIFIFAFIGIYGDIQWYQKGNDASLFIMGMALFGTSYAIVLIVDPIVGWLKKKLSAK</sequence>
<evidence type="ECO:0000313" key="3">
    <source>
        <dbReference type="Proteomes" id="UP001259239"/>
    </source>
</evidence>
<keyword evidence="1" id="KW-0812">Transmembrane</keyword>
<keyword evidence="1" id="KW-0472">Membrane</keyword>
<dbReference type="Proteomes" id="UP001259239">
    <property type="component" value="Unassembled WGS sequence"/>
</dbReference>
<evidence type="ECO:0000313" key="2">
    <source>
        <dbReference type="EMBL" id="MDT2253538.1"/>
    </source>
</evidence>
<proteinExistence type="predicted"/>
<gene>
    <name evidence="2" type="ORF">P7H09_20415</name>
</gene>
<dbReference type="RefSeq" id="WP_036654348.1">
    <property type="nucleotide sequence ID" value="NZ_CBCRXL010000049.1"/>
</dbReference>
<keyword evidence="1" id="KW-1133">Transmembrane helix</keyword>
<reference evidence="2" key="2">
    <citation type="submission" date="2023-03" db="EMBL/GenBank/DDBJ databases">
        <authorList>
            <person name="Obshta O."/>
            <person name="Zabrodski M.W."/>
            <person name="Soomro T."/>
            <person name="Wilson G."/>
            <person name="Masood F."/>
            <person name="Thebeau J."/>
            <person name="Bezerra Da Silva M.C."/>
            <person name="Raza F."/>
            <person name="Biganski S."/>
            <person name="Jose M."/>
            <person name="Camilli M."/>
            <person name="Kozii I.V."/>
            <person name="Kozii R.V."/>
            <person name="Simko E."/>
            <person name="Wood S.C."/>
        </authorList>
    </citation>
    <scope>NUCLEOTIDE SEQUENCE</scope>
    <source>
        <strain evidence="2">PL001</strain>
    </source>
</reference>